<evidence type="ECO:0000313" key="2">
    <source>
        <dbReference type="EMBL" id="THU87362.1"/>
    </source>
</evidence>
<protein>
    <submittedName>
        <fullName evidence="2">Uncharacterized protein</fullName>
    </submittedName>
</protein>
<dbReference type="Proteomes" id="UP000297245">
    <property type="component" value="Unassembled WGS sequence"/>
</dbReference>
<name>A0A4S8LEH7_DENBC</name>
<evidence type="ECO:0000256" key="1">
    <source>
        <dbReference type="SAM" id="MobiDB-lite"/>
    </source>
</evidence>
<dbReference type="EMBL" id="ML179454">
    <property type="protein sequence ID" value="THU87362.1"/>
    <property type="molecule type" value="Genomic_DNA"/>
</dbReference>
<proteinExistence type="predicted"/>
<reference evidence="2 3" key="1">
    <citation type="journal article" date="2019" name="Nat. Ecol. Evol.">
        <title>Megaphylogeny resolves global patterns of mushroom evolution.</title>
        <authorList>
            <person name="Varga T."/>
            <person name="Krizsan K."/>
            <person name="Foldi C."/>
            <person name="Dima B."/>
            <person name="Sanchez-Garcia M."/>
            <person name="Sanchez-Ramirez S."/>
            <person name="Szollosi G.J."/>
            <person name="Szarkandi J.G."/>
            <person name="Papp V."/>
            <person name="Albert L."/>
            <person name="Andreopoulos W."/>
            <person name="Angelini C."/>
            <person name="Antonin V."/>
            <person name="Barry K.W."/>
            <person name="Bougher N.L."/>
            <person name="Buchanan P."/>
            <person name="Buyck B."/>
            <person name="Bense V."/>
            <person name="Catcheside P."/>
            <person name="Chovatia M."/>
            <person name="Cooper J."/>
            <person name="Damon W."/>
            <person name="Desjardin D."/>
            <person name="Finy P."/>
            <person name="Geml J."/>
            <person name="Haridas S."/>
            <person name="Hughes K."/>
            <person name="Justo A."/>
            <person name="Karasinski D."/>
            <person name="Kautmanova I."/>
            <person name="Kiss B."/>
            <person name="Kocsube S."/>
            <person name="Kotiranta H."/>
            <person name="LaButti K.M."/>
            <person name="Lechner B.E."/>
            <person name="Liimatainen K."/>
            <person name="Lipzen A."/>
            <person name="Lukacs Z."/>
            <person name="Mihaltcheva S."/>
            <person name="Morgado L.N."/>
            <person name="Niskanen T."/>
            <person name="Noordeloos M.E."/>
            <person name="Ohm R.A."/>
            <person name="Ortiz-Santana B."/>
            <person name="Ovrebo C."/>
            <person name="Racz N."/>
            <person name="Riley R."/>
            <person name="Savchenko A."/>
            <person name="Shiryaev A."/>
            <person name="Soop K."/>
            <person name="Spirin V."/>
            <person name="Szebenyi C."/>
            <person name="Tomsovsky M."/>
            <person name="Tulloss R.E."/>
            <person name="Uehling J."/>
            <person name="Grigoriev I.V."/>
            <person name="Vagvolgyi C."/>
            <person name="Papp T."/>
            <person name="Martin F.M."/>
            <person name="Miettinen O."/>
            <person name="Hibbett D.S."/>
            <person name="Nagy L.G."/>
        </authorList>
    </citation>
    <scope>NUCLEOTIDE SEQUENCE [LARGE SCALE GENOMIC DNA]</scope>
    <source>
        <strain evidence="2 3">CBS 962.96</strain>
    </source>
</reference>
<gene>
    <name evidence="2" type="ORF">K435DRAFT_920194</name>
</gene>
<feature type="region of interest" description="Disordered" evidence="1">
    <location>
        <begin position="37"/>
        <end position="62"/>
    </location>
</feature>
<dbReference type="AlphaFoldDB" id="A0A4S8LEH7"/>
<sequence>MGDIKVDWTVVDNDKLINLVEREQKLKKPMWNGVNLRADQRESSRPYPQRVPVAGSSSSSSCQIKHDTRLQASRVENKLGLIDVHFRELCHESIPPAKSRKASYSKVGNFRVFRCSDLELLPARSLSHLNYDGIVYRYARIVDRPDRIHVVRLYRGRKVNNQLERNLHYYAKVWHPNLAQVFGVVVSERSILLTGSENVLRLQLILLGLPEGNPFYLPSEEHGHYYNHWHYIFRILDSRQRWDEEELERYLNFYGEGGEFLWVKS</sequence>
<accession>A0A4S8LEH7</accession>
<evidence type="ECO:0000313" key="3">
    <source>
        <dbReference type="Proteomes" id="UP000297245"/>
    </source>
</evidence>
<keyword evidence="3" id="KW-1185">Reference proteome</keyword>
<organism evidence="2 3">
    <name type="scientific">Dendrothele bispora (strain CBS 962.96)</name>
    <dbReference type="NCBI Taxonomy" id="1314807"/>
    <lineage>
        <taxon>Eukaryota</taxon>
        <taxon>Fungi</taxon>
        <taxon>Dikarya</taxon>
        <taxon>Basidiomycota</taxon>
        <taxon>Agaricomycotina</taxon>
        <taxon>Agaricomycetes</taxon>
        <taxon>Agaricomycetidae</taxon>
        <taxon>Agaricales</taxon>
        <taxon>Agaricales incertae sedis</taxon>
        <taxon>Dendrothele</taxon>
    </lineage>
</organism>